<feature type="transmembrane region" description="Helical" evidence="1">
    <location>
        <begin position="132"/>
        <end position="150"/>
    </location>
</feature>
<evidence type="ECO:0000256" key="1">
    <source>
        <dbReference type="SAM" id="Phobius"/>
    </source>
</evidence>
<dbReference type="PANTHER" id="PTHR22911:SF79">
    <property type="entry name" value="MOBA-LIKE NTP TRANSFERASE DOMAIN-CONTAINING PROTEIN"/>
    <property type="match status" value="1"/>
</dbReference>
<reference evidence="3 4" key="1">
    <citation type="journal article" date="2016" name="Genome Biol. Evol.">
        <title>Comparative Genomic Analyses of the Moraxella catarrhalis Serosensitive and Seroresistant Lineages Demonstrate Their Independent Evolution.</title>
        <authorList>
            <person name="Earl J.P."/>
            <person name="de Vries S.P."/>
            <person name="Ahmed A."/>
            <person name="Powell E."/>
            <person name="Schultz M.P."/>
            <person name="Hermans P.W."/>
            <person name="Hill D.J."/>
            <person name="Zhou Z."/>
            <person name="Constantinidou C.I."/>
            <person name="Hu F.Z."/>
            <person name="Bootsma H.J."/>
            <person name="Ehrlich G.D."/>
        </authorList>
    </citation>
    <scope>NUCLEOTIDE SEQUENCE [LARGE SCALE GENOMIC DNA]</scope>
    <source>
        <strain evidence="3 4">Z7542</strain>
    </source>
</reference>
<dbReference type="Pfam" id="PF00892">
    <property type="entry name" value="EamA"/>
    <property type="match status" value="2"/>
</dbReference>
<feature type="transmembrane region" description="Helical" evidence="1">
    <location>
        <begin position="188"/>
        <end position="209"/>
    </location>
</feature>
<gene>
    <name evidence="3" type="ORF">AO384_1417</name>
</gene>
<feature type="transmembrane region" description="Helical" evidence="1">
    <location>
        <begin position="278"/>
        <end position="297"/>
    </location>
</feature>
<proteinExistence type="predicted"/>
<keyword evidence="1" id="KW-0812">Transmembrane</keyword>
<dbReference type="PATRIC" id="fig|480.237.peg.1563"/>
<dbReference type="SUPFAM" id="SSF103481">
    <property type="entry name" value="Multidrug resistance efflux transporter EmrE"/>
    <property type="match status" value="2"/>
</dbReference>
<keyword evidence="1" id="KW-1133">Transmembrane helix</keyword>
<feature type="transmembrane region" description="Helical" evidence="1">
    <location>
        <begin position="77"/>
        <end position="97"/>
    </location>
</feature>
<dbReference type="EMBL" id="LXHC01000024">
    <property type="protein sequence ID" value="OAU95226.1"/>
    <property type="molecule type" value="Genomic_DNA"/>
</dbReference>
<feature type="transmembrane region" description="Helical" evidence="1">
    <location>
        <begin position="43"/>
        <end position="65"/>
    </location>
</feature>
<feature type="transmembrane region" description="Helical" evidence="1">
    <location>
        <begin position="103"/>
        <end position="125"/>
    </location>
</feature>
<feature type="transmembrane region" description="Helical" evidence="1">
    <location>
        <begin position="12"/>
        <end position="31"/>
    </location>
</feature>
<feature type="transmembrane region" description="Helical" evidence="1">
    <location>
        <begin position="156"/>
        <end position="176"/>
    </location>
</feature>
<name>A0A198UFM5_MORCA</name>
<dbReference type="OrthoDB" id="6707571at2"/>
<dbReference type="RefSeq" id="WP_064610935.1">
    <property type="nucleotide sequence ID" value="NZ_LXHB01000075.1"/>
</dbReference>
<feature type="transmembrane region" description="Helical" evidence="1">
    <location>
        <begin position="253"/>
        <end position="272"/>
    </location>
</feature>
<keyword evidence="1" id="KW-0472">Membrane</keyword>
<keyword evidence="4" id="KW-1185">Reference proteome</keyword>
<sequence>MNHTHSTRTDQLIGALQVILAGICWGTLGIIASKLADLGFDSFLITILRIVTAGMIVLVLIPKLLPELKGLTFKASFRLIMQSLIGVLGMTLCYFYAVNHVGVSMAVALLYTAPVFSLILARVILGERISATSALLAVVAVIGVGCLMAGADSFSFNSGVLIGLLSGVCYALYGILGKKAMSKNHSSYLVFFSSVTVSAATLLILPTTYQTYGALFELPVQAWAFALGLGLIGTIVPFFLYMSALQKLPASTASVFTIVEPLTAIALAVFLLHQPLTIMQMIGTLLIVTATAANALIKR</sequence>
<dbReference type="GO" id="GO:0016020">
    <property type="term" value="C:membrane"/>
    <property type="evidence" value="ECO:0007669"/>
    <property type="project" value="InterPro"/>
</dbReference>
<dbReference type="PANTHER" id="PTHR22911">
    <property type="entry name" value="ACYL-MALONYL CONDENSING ENZYME-RELATED"/>
    <property type="match status" value="1"/>
</dbReference>
<comment type="caution">
    <text evidence="3">The sequence shown here is derived from an EMBL/GenBank/DDBJ whole genome shotgun (WGS) entry which is preliminary data.</text>
</comment>
<accession>A0A198UFM5</accession>
<evidence type="ECO:0000259" key="2">
    <source>
        <dbReference type="Pfam" id="PF00892"/>
    </source>
</evidence>
<evidence type="ECO:0000313" key="4">
    <source>
        <dbReference type="Proteomes" id="UP000078228"/>
    </source>
</evidence>
<evidence type="ECO:0000313" key="3">
    <source>
        <dbReference type="EMBL" id="OAU95226.1"/>
    </source>
</evidence>
<dbReference type="AlphaFoldDB" id="A0A198UFM5"/>
<dbReference type="InterPro" id="IPR037185">
    <property type="entry name" value="EmrE-like"/>
</dbReference>
<feature type="domain" description="EamA" evidence="2">
    <location>
        <begin position="13"/>
        <end position="147"/>
    </location>
</feature>
<feature type="domain" description="EamA" evidence="2">
    <location>
        <begin position="158"/>
        <end position="292"/>
    </location>
</feature>
<feature type="transmembrane region" description="Helical" evidence="1">
    <location>
        <begin position="221"/>
        <end position="241"/>
    </location>
</feature>
<dbReference type="Gene3D" id="1.10.3730.20">
    <property type="match status" value="1"/>
</dbReference>
<dbReference type="InterPro" id="IPR000620">
    <property type="entry name" value="EamA_dom"/>
</dbReference>
<protein>
    <recommendedName>
        <fullName evidence="2">EamA domain-containing protein</fullName>
    </recommendedName>
</protein>
<dbReference type="Proteomes" id="UP000078228">
    <property type="component" value="Unassembled WGS sequence"/>
</dbReference>
<organism evidence="3 4">
    <name type="scientific">Moraxella catarrhalis</name>
    <name type="common">Branhamella catarrhalis</name>
    <dbReference type="NCBI Taxonomy" id="480"/>
    <lineage>
        <taxon>Bacteria</taxon>
        <taxon>Pseudomonadati</taxon>
        <taxon>Pseudomonadota</taxon>
        <taxon>Gammaproteobacteria</taxon>
        <taxon>Moraxellales</taxon>
        <taxon>Moraxellaceae</taxon>
        <taxon>Moraxella</taxon>
    </lineage>
</organism>